<dbReference type="EMBL" id="JBEPBX010000023">
    <property type="protein sequence ID" value="MER6616358.1"/>
    <property type="molecule type" value="Genomic_DNA"/>
</dbReference>
<protein>
    <submittedName>
        <fullName evidence="1">Uncharacterized protein</fullName>
    </submittedName>
</protein>
<organism evidence="1 2">
    <name type="scientific">Streptomyces xantholiticus</name>
    <dbReference type="NCBI Taxonomy" id="68285"/>
    <lineage>
        <taxon>Bacteria</taxon>
        <taxon>Bacillati</taxon>
        <taxon>Actinomycetota</taxon>
        <taxon>Actinomycetes</taxon>
        <taxon>Kitasatosporales</taxon>
        <taxon>Streptomycetaceae</taxon>
        <taxon>Streptomyces</taxon>
    </lineage>
</organism>
<evidence type="ECO:0000313" key="2">
    <source>
        <dbReference type="Proteomes" id="UP001445472"/>
    </source>
</evidence>
<evidence type="ECO:0000313" key="1">
    <source>
        <dbReference type="EMBL" id="MER6616358.1"/>
    </source>
</evidence>
<dbReference type="RefSeq" id="WP_351977734.1">
    <property type="nucleotide sequence ID" value="NZ_JBEPBX010000023.1"/>
</dbReference>
<keyword evidence="2" id="KW-1185">Reference proteome</keyword>
<comment type="caution">
    <text evidence="1">The sequence shown here is derived from an EMBL/GenBank/DDBJ whole genome shotgun (WGS) entry which is preliminary data.</text>
</comment>
<gene>
    <name evidence="1" type="ORF">ABT276_23885</name>
</gene>
<reference evidence="1 2" key="1">
    <citation type="submission" date="2024-06" db="EMBL/GenBank/DDBJ databases">
        <title>The Natural Products Discovery Center: Release of the First 8490 Sequenced Strains for Exploring Actinobacteria Biosynthetic Diversity.</title>
        <authorList>
            <person name="Kalkreuter E."/>
            <person name="Kautsar S.A."/>
            <person name="Yang D."/>
            <person name="Bader C.D."/>
            <person name="Teijaro C.N."/>
            <person name="Fluegel L."/>
            <person name="Davis C.M."/>
            <person name="Simpson J.R."/>
            <person name="Lauterbach L."/>
            <person name="Steele A.D."/>
            <person name="Gui C."/>
            <person name="Meng S."/>
            <person name="Li G."/>
            <person name="Viehrig K."/>
            <person name="Ye F."/>
            <person name="Su P."/>
            <person name="Kiefer A.F."/>
            <person name="Nichols A."/>
            <person name="Cepeda A.J."/>
            <person name="Yan W."/>
            <person name="Fan B."/>
            <person name="Jiang Y."/>
            <person name="Adhikari A."/>
            <person name="Zheng C.-J."/>
            <person name="Schuster L."/>
            <person name="Cowan T.M."/>
            <person name="Smanski M.J."/>
            <person name="Chevrette M.G."/>
            <person name="De Carvalho L.P.S."/>
            <person name="Shen B."/>
        </authorList>
    </citation>
    <scope>NUCLEOTIDE SEQUENCE [LARGE SCALE GENOMIC DNA]</scope>
    <source>
        <strain evidence="1 2">NPDC000837</strain>
    </source>
</reference>
<accession>A0ABV1V002</accession>
<dbReference type="Proteomes" id="UP001445472">
    <property type="component" value="Unassembled WGS sequence"/>
</dbReference>
<name>A0ABV1V002_9ACTN</name>
<proteinExistence type="predicted"/>
<sequence length="323" mass="36559">MSSRTVVDAAGNGYHMRIVNGGTPERIRSPKAVQEVEDARALGKEQRAKALGSPWDWYGRSPVEVVLGEDGHSVRIDYHDVRGVVELRPATGAECVMVVKPEAERYAPGDRVIVRGTFYRHEVRRTYVMREYEGTVVKWTGAGYNVRAVQPDEDGTTYGVRQCRVRELRPVEPAVEPRASGGPYLEDGTREARIHETRLERLDAARNAVTEEQARDVLVRAGHTEWVDGREGFRFRVNHAAVMLSAVYANGDIWHERMGEYAELFDRAGWIVEHGRGFHGAYLRLYSSYWQVLEATREAMRRLVDAAHAEALTENAKRDGNRI</sequence>